<keyword evidence="2" id="KW-1185">Reference proteome</keyword>
<dbReference type="Proteomes" id="UP000199309">
    <property type="component" value="Unassembled WGS sequence"/>
</dbReference>
<reference evidence="1 2" key="1">
    <citation type="submission" date="2016-10" db="EMBL/GenBank/DDBJ databases">
        <authorList>
            <person name="de Groot N.N."/>
        </authorList>
    </citation>
    <scope>NUCLEOTIDE SEQUENCE [LARGE SCALE GENOMIC DNA]</scope>
    <source>
        <strain evidence="1 2">DSM 16981</strain>
    </source>
</reference>
<proteinExistence type="predicted"/>
<dbReference type="EMBL" id="FNHQ01000001">
    <property type="protein sequence ID" value="SDM10487.1"/>
    <property type="molecule type" value="Genomic_DNA"/>
</dbReference>
<organism evidence="1 2">
    <name type="scientific">Megasphaera paucivorans</name>
    <dbReference type="NCBI Taxonomy" id="349095"/>
    <lineage>
        <taxon>Bacteria</taxon>
        <taxon>Bacillati</taxon>
        <taxon>Bacillota</taxon>
        <taxon>Negativicutes</taxon>
        <taxon>Veillonellales</taxon>
        <taxon>Veillonellaceae</taxon>
        <taxon>Megasphaera</taxon>
    </lineage>
</organism>
<dbReference type="AlphaFoldDB" id="A0A1G9QIZ8"/>
<sequence>MTSYLEKYLKIRVISNRALHEGICKAHDSKTNYIILSEQAKKNAGRRECRYNLTDISVISVSDCK</sequence>
<accession>A0A1G9QIZ8</accession>
<evidence type="ECO:0000313" key="1">
    <source>
        <dbReference type="EMBL" id="SDM10487.1"/>
    </source>
</evidence>
<dbReference type="RefSeq" id="WP_091647448.1">
    <property type="nucleotide sequence ID" value="NZ_FNHQ01000001.1"/>
</dbReference>
<name>A0A1G9QIZ8_9FIRM</name>
<gene>
    <name evidence="1" type="ORF">SAMN05660299_00243</name>
</gene>
<protein>
    <submittedName>
        <fullName evidence="1">Uncharacterized protein</fullName>
    </submittedName>
</protein>
<evidence type="ECO:0000313" key="2">
    <source>
        <dbReference type="Proteomes" id="UP000199309"/>
    </source>
</evidence>